<dbReference type="InterPro" id="IPR050482">
    <property type="entry name" value="Sensor_HK_TwoCompSys"/>
</dbReference>
<name>A0A8B6M423_METTU</name>
<feature type="region of interest" description="Disordered" evidence="6">
    <location>
        <begin position="1"/>
        <end position="25"/>
    </location>
</feature>
<dbReference type="InterPro" id="IPR036890">
    <property type="entry name" value="HATPase_C_sf"/>
</dbReference>
<dbReference type="PANTHER" id="PTHR24421:SF58">
    <property type="entry name" value="SIGNAL TRANSDUCTION HISTIDINE-PROTEIN KINASE_PHOSPHATASE UHPB"/>
    <property type="match status" value="1"/>
</dbReference>
<feature type="region of interest" description="Disordered" evidence="6">
    <location>
        <begin position="496"/>
        <end position="515"/>
    </location>
</feature>
<dbReference type="CDD" id="cd16917">
    <property type="entry name" value="HATPase_UhpB-NarQ-NarX-like"/>
    <property type="match status" value="1"/>
</dbReference>
<keyword evidence="7" id="KW-0472">Membrane</keyword>
<dbReference type="Pfam" id="PF02518">
    <property type="entry name" value="HATPase_c"/>
    <property type="match status" value="1"/>
</dbReference>
<dbReference type="PROSITE" id="PS50885">
    <property type="entry name" value="HAMP"/>
    <property type="match status" value="1"/>
</dbReference>
<dbReference type="EC" id="2.7.13.3" evidence="9"/>
<dbReference type="SUPFAM" id="SSF55874">
    <property type="entry name" value="ATPase domain of HSP90 chaperone/DNA topoisomerase II/histidine kinase"/>
    <property type="match status" value="1"/>
</dbReference>
<feature type="transmembrane region" description="Helical" evidence="7">
    <location>
        <begin position="44"/>
        <end position="67"/>
    </location>
</feature>
<dbReference type="InterPro" id="IPR003594">
    <property type="entry name" value="HATPase_dom"/>
</dbReference>
<dbReference type="SMART" id="SM00304">
    <property type="entry name" value="HAMP"/>
    <property type="match status" value="1"/>
</dbReference>
<evidence type="ECO:0000256" key="5">
    <source>
        <dbReference type="ARBA" id="ARBA00023012"/>
    </source>
</evidence>
<feature type="transmembrane region" description="Helical" evidence="7">
    <location>
        <begin position="189"/>
        <end position="213"/>
    </location>
</feature>
<evidence type="ECO:0000259" key="8">
    <source>
        <dbReference type="PROSITE" id="PS50885"/>
    </source>
</evidence>
<accession>A0A8B6M423</accession>
<dbReference type="GO" id="GO:0000155">
    <property type="term" value="F:phosphorelay sensor kinase activity"/>
    <property type="evidence" value="ECO:0007669"/>
    <property type="project" value="InterPro"/>
</dbReference>
<dbReference type="GO" id="GO:0046983">
    <property type="term" value="F:protein dimerization activity"/>
    <property type="evidence" value="ECO:0007669"/>
    <property type="project" value="InterPro"/>
</dbReference>
<feature type="domain" description="HAMP" evidence="8">
    <location>
        <begin position="216"/>
        <end position="267"/>
    </location>
</feature>
<keyword evidence="10" id="KW-1185">Reference proteome</keyword>
<dbReference type="PANTHER" id="PTHR24421">
    <property type="entry name" value="NITRATE/NITRITE SENSOR PROTEIN NARX-RELATED"/>
    <property type="match status" value="1"/>
</dbReference>
<evidence type="ECO:0000256" key="2">
    <source>
        <dbReference type="ARBA" id="ARBA00022553"/>
    </source>
</evidence>
<evidence type="ECO:0000313" key="9">
    <source>
        <dbReference type="EMBL" id="VTZ49767.1"/>
    </source>
</evidence>
<feature type="compositionally biased region" description="Basic and acidic residues" evidence="6">
    <location>
        <begin position="504"/>
        <end position="515"/>
    </location>
</feature>
<dbReference type="Gene3D" id="6.10.340.10">
    <property type="match status" value="1"/>
</dbReference>
<gene>
    <name evidence="9" type="ORF">MPC4_190080</name>
</gene>
<evidence type="ECO:0000256" key="7">
    <source>
        <dbReference type="SAM" id="Phobius"/>
    </source>
</evidence>
<keyword evidence="5" id="KW-0902">Two-component regulatory system</keyword>
<evidence type="ECO:0000256" key="1">
    <source>
        <dbReference type="ARBA" id="ARBA00004370"/>
    </source>
</evidence>
<organism evidence="9 10">
    <name type="scientific">Methylocella tundrae</name>
    <dbReference type="NCBI Taxonomy" id="227605"/>
    <lineage>
        <taxon>Bacteria</taxon>
        <taxon>Pseudomonadati</taxon>
        <taxon>Pseudomonadota</taxon>
        <taxon>Alphaproteobacteria</taxon>
        <taxon>Hyphomicrobiales</taxon>
        <taxon>Beijerinckiaceae</taxon>
        <taxon>Methylocella</taxon>
    </lineage>
</organism>
<evidence type="ECO:0000256" key="3">
    <source>
        <dbReference type="ARBA" id="ARBA00022679"/>
    </source>
</evidence>
<dbReference type="AlphaFoldDB" id="A0A8B6M423"/>
<dbReference type="InterPro" id="IPR003660">
    <property type="entry name" value="HAMP_dom"/>
</dbReference>
<comment type="subcellular location">
    <subcellularLocation>
        <location evidence="1">Membrane</location>
    </subcellularLocation>
</comment>
<sequence>MATHKTPKSPAGDEGANHSSRMLSKERTSVMPHLTAQNSIRMRLILIPACILSLGIAAVIGVTLYGAKARIASEIDSGLTLGDHLIRYALDDLADARSGDATAQSQALSRLREGLAHVRHIKVAYAAGAAAPPFPEPGAPPKPKTAVPAWFQALLRPATIEKIYPVAIGGAPRGEIVMSSEPADEIAEIWSSLLFLTALLIAISIAIVTLILLTARHTLAPLRQLVDGLDRLGRGQFGAVGEIRIAELRRIGEHFNKLAATLARSEDNNHLLIDRLLSIQDAERKELARELHDEFGASLFGVRAAASCIVEAASGSLIGPAEAREIVERAQTISALADAIQKQNYRILDRIRPVILHQMGLPDALRQLAEAWRSQHRDFSCVIDIAGQGRIFNEEVSLTSYRIVQECLTNVARHSKGGSVRIGMSVDAAAAPSGSPELRLRIEDDGAGLPADFRYGFGFLGMSERVRKLDGRLKIGAGATGGALIEAFIPVGPKAQAETAGDQAGDRRAEETAIP</sequence>
<evidence type="ECO:0000313" key="10">
    <source>
        <dbReference type="Proteomes" id="UP000485880"/>
    </source>
</evidence>
<dbReference type="EMBL" id="CABFMQ020000075">
    <property type="protein sequence ID" value="VTZ49767.1"/>
    <property type="molecule type" value="Genomic_DNA"/>
</dbReference>
<keyword evidence="3 9" id="KW-0808">Transferase</keyword>
<evidence type="ECO:0000256" key="6">
    <source>
        <dbReference type="SAM" id="MobiDB-lite"/>
    </source>
</evidence>
<evidence type="ECO:0000256" key="4">
    <source>
        <dbReference type="ARBA" id="ARBA00022777"/>
    </source>
</evidence>
<reference evidence="9 10" key="1">
    <citation type="submission" date="2019-05" db="EMBL/GenBank/DDBJ databases">
        <authorList>
            <person name="Farhan Ul Haque M."/>
        </authorList>
    </citation>
    <scope>NUCLEOTIDE SEQUENCE [LARGE SCALE GENOMIC DNA]</scope>
    <source>
        <strain evidence="9">2</strain>
    </source>
</reference>
<comment type="caution">
    <text evidence="9">The sequence shown here is derived from an EMBL/GenBank/DDBJ whole genome shotgun (WGS) entry which is preliminary data.</text>
</comment>
<dbReference type="Pfam" id="PF07730">
    <property type="entry name" value="HisKA_3"/>
    <property type="match status" value="1"/>
</dbReference>
<keyword evidence="7" id="KW-1133">Transmembrane helix</keyword>
<keyword evidence="2" id="KW-0597">Phosphoprotein</keyword>
<protein>
    <submittedName>
        <fullName evidence="9">Histidine kinase</fullName>
        <ecNumber evidence="9">2.7.13.3</ecNumber>
    </submittedName>
</protein>
<proteinExistence type="predicted"/>
<dbReference type="InterPro" id="IPR011712">
    <property type="entry name" value="Sig_transdc_His_kin_sub3_dim/P"/>
</dbReference>
<dbReference type="Proteomes" id="UP000485880">
    <property type="component" value="Unassembled WGS sequence"/>
</dbReference>
<dbReference type="Gene3D" id="1.20.5.1930">
    <property type="match status" value="1"/>
</dbReference>
<keyword evidence="7" id="KW-0812">Transmembrane</keyword>
<dbReference type="GO" id="GO:0016020">
    <property type="term" value="C:membrane"/>
    <property type="evidence" value="ECO:0007669"/>
    <property type="project" value="UniProtKB-SubCell"/>
</dbReference>
<dbReference type="Gene3D" id="3.30.565.10">
    <property type="entry name" value="Histidine kinase-like ATPase, C-terminal domain"/>
    <property type="match status" value="1"/>
</dbReference>
<keyword evidence="4 9" id="KW-0418">Kinase</keyword>